<reference evidence="2 3" key="1">
    <citation type="journal article" name="Sci. Rep.">
        <title>Genome-scale phylogenetic analyses confirm Olpidium as the closest living zoosporic fungus to the non-flagellated, terrestrial fungi.</title>
        <authorList>
            <person name="Chang Y."/>
            <person name="Rochon D."/>
            <person name="Sekimoto S."/>
            <person name="Wang Y."/>
            <person name="Chovatia M."/>
            <person name="Sandor L."/>
            <person name="Salamov A."/>
            <person name="Grigoriev I.V."/>
            <person name="Stajich J.E."/>
            <person name="Spatafora J.W."/>
        </authorList>
    </citation>
    <scope>NUCLEOTIDE SEQUENCE [LARGE SCALE GENOMIC DNA]</scope>
    <source>
        <strain evidence="2">S191</strain>
    </source>
</reference>
<name>A0A8H8A0U6_9FUNG</name>
<organism evidence="2 3">
    <name type="scientific">Olpidium bornovanus</name>
    <dbReference type="NCBI Taxonomy" id="278681"/>
    <lineage>
        <taxon>Eukaryota</taxon>
        <taxon>Fungi</taxon>
        <taxon>Fungi incertae sedis</taxon>
        <taxon>Olpidiomycota</taxon>
        <taxon>Olpidiomycotina</taxon>
        <taxon>Olpidiomycetes</taxon>
        <taxon>Olpidiales</taxon>
        <taxon>Olpidiaceae</taxon>
        <taxon>Olpidium</taxon>
    </lineage>
</organism>
<feature type="region of interest" description="Disordered" evidence="1">
    <location>
        <begin position="171"/>
        <end position="215"/>
    </location>
</feature>
<dbReference type="EMBL" id="JAEFCI010001495">
    <property type="protein sequence ID" value="KAG5462871.1"/>
    <property type="molecule type" value="Genomic_DNA"/>
</dbReference>
<dbReference type="AlphaFoldDB" id="A0A8H8A0U6"/>
<feature type="compositionally biased region" description="Basic and acidic residues" evidence="1">
    <location>
        <begin position="202"/>
        <end position="215"/>
    </location>
</feature>
<evidence type="ECO:0000313" key="2">
    <source>
        <dbReference type="EMBL" id="KAG5462871.1"/>
    </source>
</evidence>
<evidence type="ECO:0000256" key="1">
    <source>
        <dbReference type="SAM" id="MobiDB-lite"/>
    </source>
</evidence>
<keyword evidence="3" id="KW-1185">Reference proteome</keyword>
<protein>
    <submittedName>
        <fullName evidence="2">Uncharacterized protein</fullName>
    </submittedName>
</protein>
<feature type="compositionally biased region" description="Polar residues" evidence="1">
    <location>
        <begin position="181"/>
        <end position="200"/>
    </location>
</feature>
<sequence>ALDDAELQTDLDLLYHLPAGQDNGGVGNVTILGPLLGLFPFRAVRASLLVPIPALGTATVTVDGCPSCMRRMGKPHDVAAVQQGLAPYCHPEGTGRRPIPGFSPPDAVTLFRASQQLMSIALWQGIPYEAVGRSAYGYRRSALNNLSPSNDPSSPAARQWGTCIAATQSRSRGAARRYNTRRSSGWQAGPSSAGSSSVTTFRLHDGRQGDARDDG</sequence>
<evidence type="ECO:0000313" key="3">
    <source>
        <dbReference type="Proteomes" id="UP000673691"/>
    </source>
</evidence>
<feature type="non-terminal residue" evidence="2">
    <location>
        <position position="1"/>
    </location>
</feature>
<accession>A0A8H8A0U6</accession>
<dbReference type="Proteomes" id="UP000673691">
    <property type="component" value="Unassembled WGS sequence"/>
</dbReference>
<comment type="caution">
    <text evidence="2">The sequence shown here is derived from an EMBL/GenBank/DDBJ whole genome shotgun (WGS) entry which is preliminary data.</text>
</comment>
<proteinExistence type="predicted"/>
<gene>
    <name evidence="2" type="ORF">BJ554DRAFT_3132</name>
</gene>